<evidence type="ECO:0000256" key="11">
    <source>
        <dbReference type="ARBA" id="ARBA00035120"/>
    </source>
</evidence>
<keyword evidence="7 14" id="KW-0915">Sodium</keyword>
<keyword evidence="2 14" id="KW-0813">Transport</keyword>
<keyword evidence="16" id="KW-1185">Reference proteome</keyword>
<keyword evidence="10 14" id="KW-0407">Ion channel</keyword>
<evidence type="ECO:0000256" key="13">
    <source>
        <dbReference type="ARBA" id="ARBA00049940"/>
    </source>
</evidence>
<evidence type="ECO:0000256" key="12">
    <source>
        <dbReference type="ARBA" id="ARBA00035585"/>
    </source>
</evidence>
<dbReference type="RefSeq" id="WP_213102305.1">
    <property type="nucleotide sequence ID" value="NZ_JAGYPM010000003.1"/>
</dbReference>
<dbReference type="InterPro" id="IPR003691">
    <property type="entry name" value="FluC"/>
</dbReference>
<dbReference type="Proteomes" id="UP000681027">
    <property type="component" value="Unassembled WGS sequence"/>
</dbReference>
<feature type="binding site" evidence="14">
    <location>
        <position position="75"/>
    </location>
    <ligand>
        <name>Na(+)</name>
        <dbReference type="ChEBI" id="CHEBI:29101"/>
        <note>structural</note>
    </ligand>
</feature>
<comment type="caution">
    <text evidence="15">The sequence shown here is derived from an EMBL/GenBank/DDBJ whole genome shotgun (WGS) entry which is preliminary data.</text>
</comment>
<dbReference type="PANTHER" id="PTHR28259:SF16">
    <property type="entry name" value="FLUORIDE-SPECIFIC ION CHANNEL FLUC 2"/>
    <property type="match status" value="1"/>
</dbReference>
<comment type="subcellular location">
    <subcellularLocation>
        <location evidence="1 14">Cell membrane</location>
        <topology evidence="1 14">Multi-pass membrane protein</topology>
    </subcellularLocation>
</comment>
<evidence type="ECO:0000256" key="1">
    <source>
        <dbReference type="ARBA" id="ARBA00004651"/>
    </source>
</evidence>
<dbReference type="PANTHER" id="PTHR28259">
    <property type="entry name" value="FLUORIDE EXPORT PROTEIN 1-RELATED"/>
    <property type="match status" value="1"/>
</dbReference>
<evidence type="ECO:0000256" key="7">
    <source>
        <dbReference type="ARBA" id="ARBA00023053"/>
    </source>
</evidence>
<proteinExistence type="inferred from homology"/>
<gene>
    <name evidence="14 15" type="primary">crcB</name>
    <name evidence="14" type="synonym">fluC</name>
    <name evidence="15" type="ORF">KHA94_11540</name>
</gene>
<dbReference type="EMBL" id="JAGYPM010000003">
    <property type="protein sequence ID" value="MBS4190816.1"/>
    <property type="molecule type" value="Genomic_DNA"/>
</dbReference>
<evidence type="ECO:0000256" key="3">
    <source>
        <dbReference type="ARBA" id="ARBA00022475"/>
    </source>
</evidence>
<keyword evidence="4 14" id="KW-0812">Transmembrane</keyword>
<feature type="transmembrane region" description="Helical" evidence="14">
    <location>
        <begin position="93"/>
        <end position="116"/>
    </location>
</feature>
<reference evidence="15 16" key="1">
    <citation type="submission" date="2021-05" db="EMBL/GenBank/DDBJ databases">
        <title>Novel Bacillus species.</title>
        <authorList>
            <person name="Liu G."/>
        </authorList>
    </citation>
    <scope>NUCLEOTIDE SEQUENCE [LARGE SCALE GENOMIC DNA]</scope>
    <source>
        <strain evidence="15 16">FJAT-49705</strain>
    </source>
</reference>
<comment type="similarity">
    <text evidence="11 14">Belongs to the fluoride channel Fluc/FEX (TC 1.A.43) family.</text>
</comment>
<evidence type="ECO:0000256" key="5">
    <source>
        <dbReference type="ARBA" id="ARBA00022723"/>
    </source>
</evidence>
<comment type="catalytic activity">
    <reaction evidence="12">
        <text>fluoride(in) = fluoride(out)</text>
        <dbReference type="Rhea" id="RHEA:76159"/>
        <dbReference type="ChEBI" id="CHEBI:17051"/>
    </reaction>
    <physiologicalReaction direction="left-to-right" evidence="12">
        <dbReference type="Rhea" id="RHEA:76160"/>
    </physiologicalReaction>
</comment>
<keyword evidence="9 14" id="KW-0472">Membrane</keyword>
<comment type="function">
    <text evidence="13 14">Fluoride-specific ion channel. Important for reducing fluoride concentration in the cell, thus reducing its toxicity.</text>
</comment>
<accession>A0ABS5NSL0</accession>
<feature type="transmembrane region" description="Helical" evidence="14">
    <location>
        <begin position="61"/>
        <end position="81"/>
    </location>
</feature>
<evidence type="ECO:0000313" key="16">
    <source>
        <dbReference type="Proteomes" id="UP000681027"/>
    </source>
</evidence>
<dbReference type="NCBIfam" id="TIGR00494">
    <property type="entry name" value="crcB"/>
    <property type="match status" value="1"/>
</dbReference>
<feature type="transmembrane region" description="Helical" evidence="14">
    <location>
        <begin position="30"/>
        <end position="49"/>
    </location>
</feature>
<sequence length="117" mass="12936">MIWIIGVGGSFGALLRYLIGAFINKKSKGTFPLGTWIINLTGSLLLGLLAKLHITNQIQDWVWFMFGIGFCGAFTTFSTFSNETVKLLLEKQFKIAFIYVISSVFISVAAAAIVFFI</sequence>
<dbReference type="Pfam" id="PF02537">
    <property type="entry name" value="CRCB"/>
    <property type="match status" value="1"/>
</dbReference>
<evidence type="ECO:0000256" key="9">
    <source>
        <dbReference type="ARBA" id="ARBA00023136"/>
    </source>
</evidence>
<dbReference type="HAMAP" id="MF_00454">
    <property type="entry name" value="FluC"/>
    <property type="match status" value="1"/>
</dbReference>
<evidence type="ECO:0000313" key="15">
    <source>
        <dbReference type="EMBL" id="MBS4190816.1"/>
    </source>
</evidence>
<keyword evidence="3 14" id="KW-1003">Cell membrane</keyword>
<evidence type="ECO:0000256" key="8">
    <source>
        <dbReference type="ARBA" id="ARBA00023065"/>
    </source>
</evidence>
<evidence type="ECO:0000256" key="14">
    <source>
        <dbReference type="HAMAP-Rule" id="MF_00454"/>
    </source>
</evidence>
<keyword evidence="8 14" id="KW-0406">Ion transport</keyword>
<keyword evidence="6 14" id="KW-1133">Transmembrane helix</keyword>
<protein>
    <recommendedName>
        <fullName evidence="14">Fluoride-specific ion channel FluC</fullName>
    </recommendedName>
</protein>
<feature type="binding site" evidence="14">
    <location>
        <position position="72"/>
    </location>
    <ligand>
        <name>Na(+)</name>
        <dbReference type="ChEBI" id="CHEBI:29101"/>
        <note>structural</note>
    </ligand>
</feature>
<evidence type="ECO:0000256" key="6">
    <source>
        <dbReference type="ARBA" id="ARBA00022989"/>
    </source>
</evidence>
<evidence type="ECO:0000256" key="4">
    <source>
        <dbReference type="ARBA" id="ARBA00022692"/>
    </source>
</evidence>
<evidence type="ECO:0000256" key="10">
    <source>
        <dbReference type="ARBA" id="ARBA00023303"/>
    </source>
</evidence>
<comment type="activity regulation">
    <text evidence="14">Na(+) is not transported, but it plays an essential structural role and its presence is essential for fluoride channel function.</text>
</comment>
<evidence type="ECO:0000256" key="2">
    <source>
        <dbReference type="ARBA" id="ARBA00022448"/>
    </source>
</evidence>
<keyword evidence="5 14" id="KW-0479">Metal-binding</keyword>
<organism evidence="15 16">
    <name type="scientific">Cytobacillus citreus</name>
    <dbReference type="NCBI Taxonomy" id="2833586"/>
    <lineage>
        <taxon>Bacteria</taxon>
        <taxon>Bacillati</taxon>
        <taxon>Bacillota</taxon>
        <taxon>Bacilli</taxon>
        <taxon>Bacillales</taxon>
        <taxon>Bacillaceae</taxon>
        <taxon>Cytobacillus</taxon>
    </lineage>
</organism>
<name>A0ABS5NSL0_9BACI</name>